<organism evidence="4 5">
    <name type="scientific">Saccharothrix espanaensis (strain ATCC 51144 / DSM 44229 / JCM 9112 / NBRC 15066 / NRRL 15764)</name>
    <dbReference type="NCBI Taxonomy" id="1179773"/>
    <lineage>
        <taxon>Bacteria</taxon>
        <taxon>Bacillati</taxon>
        <taxon>Actinomycetota</taxon>
        <taxon>Actinomycetes</taxon>
        <taxon>Pseudonocardiales</taxon>
        <taxon>Pseudonocardiaceae</taxon>
        <taxon>Saccharothrix</taxon>
    </lineage>
</organism>
<dbReference type="InterPro" id="IPR016035">
    <property type="entry name" value="Acyl_Trfase/lysoPLipase"/>
</dbReference>
<dbReference type="GO" id="GO:0006633">
    <property type="term" value="P:fatty acid biosynthetic process"/>
    <property type="evidence" value="ECO:0007669"/>
    <property type="project" value="TreeGrafter"/>
</dbReference>
<dbReference type="SMART" id="SM00827">
    <property type="entry name" value="PKS_AT"/>
    <property type="match status" value="1"/>
</dbReference>
<dbReference type="SUPFAM" id="SSF52151">
    <property type="entry name" value="FabD/lysophospholipase-like"/>
    <property type="match status" value="1"/>
</dbReference>
<protein>
    <recommendedName>
        <fullName evidence="3">Malonyl-CoA:ACP transacylase (MAT) domain-containing protein</fullName>
    </recommendedName>
</protein>
<evidence type="ECO:0000256" key="1">
    <source>
        <dbReference type="ARBA" id="ARBA00022679"/>
    </source>
</evidence>
<gene>
    <name evidence="4" type="ordered locus">BN6_55240</name>
</gene>
<dbReference type="eggNOG" id="COG3321">
    <property type="taxonomic scope" value="Bacteria"/>
</dbReference>
<dbReference type="PANTHER" id="PTHR43775:SF51">
    <property type="entry name" value="INACTIVE PHENOLPHTHIOCEROL SYNTHESIS POLYKETIDE SYNTHASE TYPE I PKS1-RELATED"/>
    <property type="match status" value="1"/>
</dbReference>
<dbReference type="KEGG" id="sesp:BN6_55240"/>
<dbReference type="BioCyc" id="SESP1179773:BN6_RS26680-MONOMER"/>
<dbReference type="InterPro" id="IPR014043">
    <property type="entry name" value="Acyl_transferase_dom"/>
</dbReference>
<sequence>MEPFGGSSLAVIFQAIDEACTALNPHLPQPLQDVVFGDGIDTLDRTEYAQSAIFTVETALFRFCQHRGINPSVHIGHSISEITAAHISDSLTLPHAARLITHPRPTHATTPTRRSHGFDSGQRRRGRTADRRQRHHRLAARGMPEDTALAERLDDGAGRLAANP</sequence>
<feature type="region of interest" description="Disordered" evidence="2">
    <location>
        <begin position="102"/>
        <end position="164"/>
    </location>
</feature>
<dbReference type="HOGENOM" id="CLU_1617831_0_0_11"/>
<dbReference type="GO" id="GO:0004312">
    <property type="term" value="F:fatty acid synthase activity"/>
    <property type="evidence" value="ECO:0007669"/>
    <property type="project" value="TreeGrafter"/>
</dbReference>
<evidence type="ECO:0000313" key="5">
    <source>
        <dbReference type="Proteomes" id="UP000006281"/>
    </source>
</evidence>
<keyword evidence="1" id="KW-0808">Transferase</keyword>
<dbReference type="AlphaFoldDB" id="K0K7Z2"/>
<dbReference type="STRING" id="1179773.BN6_55240"/>
<dbReference type="InterPro" id="IPR001227">
    <property type="entry name" value="Ac_transferase_dom_sf"/>
</dbReference>
<evidence type="ECO:0000313" key="4">
    <source>
        <dbReference type="EMBL" id="CCH32783.1"/>
    </source>
</evidence>
<proteinExistence type="predicted"/>
<dbReference type="EMBL" id="HE804045">
    <property type="protein sequence ID" value="CCH32783.1"/>
    <property type="molecule type" value="Genomic_DNA"/>
</dbReference>
<keyword evidence="5" id="KW-1185">Reference proteome</keyword>
<evidence type="ECO:0000259" key="3">
    <source>
        <dbReference type="SMART" id="SM00827"/>
    </source>
</evidence>
<feature type="domain" description="Malonyl-CoA:ACP transacylase (MAT)" evidence="3">
    <location>
        <begin position="7"/>
        <end position="163"/>
    </location>
</feature>
<evidence type="ECO:0000256" key="2">
    <source>
        <dbReference type="SAM" id="MobiDB-lite"/>
    </source>
</evidence>
<feature type="compositionally biased region" description="Low complexity" evidence="2">
    <location>
        <begin position="102"/>
        <end position="112"/>
    </location>
</feature>
<dbReference type="Pfam" id="PF00698">
    <property type="entry name" value="Acyl_transf_1"/>
    <property type="match status" value="1"/>
</dbReference>
<dbReference type="PANTHER" id="PTHR43775">
    <property type="entry name" value="FATTY ACID SYNTHASE"/>
    <property type="match status" value="1"/>
</dbReference>
<accession>K0K7Z2</accession>
<reference evidence="4 5" key="1">
    <citation type="journal article" date="2012" name="BMC Genomics">
        <title>Complete genome sequence of Saccharothrix espanaensis DSM 44229T and comparison to the other completely sequenced Pseudonocardiaceae.</title>
        <authorList>
            <person name="Strobel T."/>
            <person name="Al-Dilaimi A."/>
            <person name="Blom J."/>
            <person name="Gessner A."/>
            <person name="Kalinowski J."/>
            <person name="Luzhetska M."/>
            <person name="Puhler A."/>
            <person name="Szczepanowski R."/>
            <person name="Bechthold A."/>
            <person name="Ruckert C."/>
        </authorList>
    </citation>
    <scope>NUCLEOTIDE SEQUENCE [LARGE SCALE GENOMIC DNA]</scope>
    <source>
        <strain evidence="5">ATCC 51144 / DSM 44229 / JCM 9112 / NBRC 15066 / NRRL 15764</strain>
    </source>
</reference>
<dbReference type="Proteomes" id="UP000006281">
    <property type="component" value="Chromosome"/>
</dbReference>
<name>K0K7Z2_SACES</name>
<dbReference type="InterPro" id="IPR050091">
    <property type="entry name" value="PKS_NRPS_Biosynth_Enz"/>
</dbReference>
<dbReference type="Gene3D" id="3.40.366.10">
    <property type="entry name" value="Malonyl-Coenzyme A Acyl Carrier Protein, domain 2"/>
    <property type="match status" value="1"/>
</dbReference>